<evidence type="ECO:0000256" key="4">
    <source>
        <dbReference type="ARBA" id="ARBA00009567"/>
    </source>
</evidence>
<feature type="region of interest" description="Disordered" evidence="9">
    <location>
        <begin position="459"/>
        <end position="500"/>
    </location>
</feature>
<keyword evidence="7" id="KW-0819">tRNA processing</keyword>
<accession>A0A066VAD3</accession>
<dbReference type="RefSeq" id="XP_013240313.1">
    <property type="nucleotide sequence ID" value="XM_013384859.1"/>
</dbReference>
<feature type="compositionally biased region" description="Polar residues" evidence="9">
    <location>
        <begin position="328"/>
        <end position="347"/>
    </location>
</feature>
<dbReference type="PANTHER" id="PTHR15641">
    <property type="entry name" value="ELONGATOR COMPLEX PROTEIN 5"/>
    <property type="match status" value="1"/>
</dbReference>
<evidence type="ECO:0000256" key="9">
    <source>
        <dbReference type="SAM" id="MobiDB-lite"/>
    </source>
</evidence>
<dbReference type="UniPathway" id="UPA00988"/>
<dbReference type="Proteomes" id="UP000027361">
    <property type="component" value="Unassembled WGS sequence"/>
</dbReference>
<feature type="region of interest" description="Disordered" evidence="9">
    <location>
        <begin position="403"/>
        <end position="436"/>
    </location>
</feature>
<evidence type="ECO:0000256" key="5">
    <source>
        <dbReference type="ARBA" id="ARBA00020264"/>
    </source>
</evidence>
<evidence type="ECO:0000256" key="8">
    <source>
        <dbReference type="ARBA" id="ARBA00023242"/>
    </source>
</evidence>
<dbReference type="OMA" id="SANHARM"/>
<comment type="pathway">
    <text evidence="3">tRNA modification; 5-methoxycarbonylmethyl-2-thiouridine-tRNA biosynthesis.</text>
</comment>
<evidence type="ECO:0000256" key="7">
    <source>
        <dbReference type="ARBA" id="ARBA00022694"/>
    </source>
</evidence>
<feature type="region of interest" description="Disordered" evidence="9">
    <location>
        <begin position="261"/>
        <end position="286"/>
    </location>
</feature>
<dbReference type="OrthoDB" id="3344786at2759"/>
<dbReference type="GO" id="GO:0005829">
    <property type="term" value="C:cytosol"/>
    <property type="evidence" value="ECO:0007669"/>
    <property type="project" value="TreeGrafter"/>
</dbReference>
<dbReference type="InParanoid" id="A0A066VAD3"/>
<evidence type="ECO:0000256" key="6">
    <source>
        <dbReference type="ARBA" id="ARBA00022490"/>
    </source>
</evidence>
<dbReference type="AlphaFoldDB" id="A0A066VAD3"/>
<dbReference type="STRING" id="1037660.A0A066VAD3"/>
<dbReference type="GeneID" id="25267465"/>
<proteinExistence type="inferred from homology"/>
<dbReference type="HOGENOM" id="CLU_545344_0_0_1"/>
<organism evidence="10 11">
    <name type="scientific">Tilletiaria anomala (strain ATCC 24038 / CBS 436.72 / UBC 951)</name>
    <dbReference type="NCBI Taxonomy" id="1037660"/>
    <lineage>
        <taxon>Eukaryota</taxon>
        <taxon>Fungi</taxon>
        <taxon>Dikarya</taxon>
        <taxon>Basidiomycota</taxon>
        <taxon>Ustilaginomycotina</taxon>
        <taxon>Exobasidiomycetes</taxon>
        <taxon>Georgefischeriales</taxon>
        <taxon>Tilletiariaceae</taxon>
        <taxon>Tilletiaria</taxon>
    </lineage>
</organism>
<dbReference type="PANTHER" id="PTHR15641:SF1">
    <property type="entry name" value="ELONGATOR COMPLEX PROTEIN 5"/>
    <property type="match status" value="1"/>
</dbReference>
<keyword evidence="8" id="KW-0539">Nucleus</keyword>
<dbReference type="GO" id="GO:0033588">
    <property type="term" value="C:elongator holoenzyme complex"/>
    <property type="evidence" value="ECO:0007669"/>
    <property type="project" value="InterPro"/>
</dbReference>
<feature type="compositionally biased region" description="Acidic residues" evidence="9">
    <location>
        <begin position="484"/>
        <end position="500"/>
    </location>
</feature>
<comment type="subcellular location">
    <subcellularLocation>
        <location evidence="2">Cytoplasm</location>
    </subcellularLocation>
    <subcellularLocation>
        <location evidence="1">Nucleus</location>
    </subcellularLocation>
</comment>
<keyword evidence="11" id="KW-1185">Reference proteome</keyword>
<comment type="similarity">
    <text evidence="4">Belongs to the ELP5 family.</text>
</comment>
<dbReference type="InterPro" id="IPR019519">
    <property type="entry name" value="Elp5"/>
</dbReference>
<dbReference type="GO" id="GO:0002098">
    <property type="term" value="P:tRNA wobble uridine modification"/>
    <property type="evidence" value="ECO:0007669"/>
    <property type="project" value="InterPro"/>
</dbReference>
<gene>
    <name evidence="10" type="ORF">K437DRAFT_42555</name>
</gene>
<reference evidence="10 11" key="1">
    <citation type="submission" date="2014-05" db="EMBL/GenBank/DDBJ databases">
        <title>Draft genome sequence of a rare smut relative, Tilletiaria anomala UBC 951.</title>
        <authorList>
            <consortium name="DOE Joint Genome Institute"/>
            <person name="Toome M."/>
            <person name="Kuo A."/>
            <person name="Henrissat B."/>
            <person name="Lipzen A."/>
            <person name="Tritt A."/>
            <person name="Yoshinaga Y."/>
            <person name="Zane M."/>
            <person name="Barry K."/>
            <person name="Grigoriev I.V."/>
            <person name="Spatafora J.W."/>
            <person name="Aimea M.C."/>
        </authorList>
    </citation>
    <scope>NUCLEOTIDE SEQUENCE [LARGE SCALE GENOMIC DNA]</scope>
    <source>
        <strain evidence="10 11">UBC 951</strain>
    </source>
</reference>
<protein>
    <recommendedName>
        <fullName evidence="5">Elongator complex protein 5</fullName>
    </recommendedName>
</protein>
<dbReference type="GO" id="GO:0005634">
    <property type="term" value="C:nucleus"/>
    <property type="evidence" value="ECO:0007669"/>
    <property type="project" value="UniProtKB-SubCell"/>
</dbReference>
<feature type="compositionally biased region" description="Basic and acidic residues" evidence="9">
    <location>
        <begin position="261"/>
        <end position="279"/>
    </location>
</feature>
<evidence type="ECO:0000256" key="1">
    <source>
        <dbReference type="ARBA" id="ARBA00004123"/>
    </source>
</evidence>
<dbReference type="GO" id="GO:0000049">
    <property type="term" value="F:tRNA binding"/>
    <property type="evidence" value="ECO:0007669"/>
    <property type="project" value="TreeGrafter"/>
</dbReference>
<evidence type="ECO:0000256" key="3">
    <source>
        <dbReference type="ARBA" id="ARBA00005043"/>
    </source>
</evidence>
<evidence type="ECO:0000313" key="10">
    <source>
        <dbReference type="EMBL" id="KDN37248.1"/>
    </source>
</evidence>
<comment type="caution">
    <text evidence="10">The sequence shown here is derived from an EMBL/GenBank/DDBJ whole genome shotgun (WGS) entry which is preliminary data.</text>
</comment>
<feature type="region of interest" description="Disordered" evidence="9">
    <location>
        <begin position="324"/>
        <end position="354"/>
    </location>
</feature>
<name>A0A066VAD3_TILAU</name>
<keyword evidence="6" id="KW-0963">Cytoplasm</keyword>
<dbReference type="EMBL" id="JMSN01000144">
    <property type="protein sequence ID" value="KDN37248.1"/>
    <property type="molecule type" value="Genomic_DNA"/>
</dbReference>
<evidence type="ECO:0000313" key="11">
    <source>
        <dbReference type="Proteomes" id="UP000027361"/>
    </source>
</evidence>
<sequence>MPAQAGPSSVALDVLNHSRHHAIGASSSFHTHAHAHALAQAPSLSILGESLAQSSVPFQRELVARALERGEPVLLVTLLRHPSIYLDALPPDLEKRAHGGLVHTLDICSSDAYSNSAPQAPSFDTKSIQDAIARVYTQARGRLSVIIDSVEPLLTETDNASDVVVDVVRSALASLRDGSRLLVGVPLDSLSEEAESLLQQFENPLLWDRGSSTPSGTVAPGTFTRLSIQPAALAAFIRKEYGLVMPPTPPALRRHLRNIEHQRSDDESQRASHDAGGHADDEDQQSADPRLWGILEAVISRGPLGSGTSNVGWWNAHQRDDRPPLEALSSSDYLSHQASSFPGTQRANAARRASEHQQAAYQACIYARQRQRSGKFAQEVLHYRIHDGRLHLLPILPHTAGDASAVPAASGAKYGEGEHQKGKAQSAGPRLSDQFSSDTTHAGMLFKLPFNLNETGDQRARREGVALPHAQLAQAPGRVIFQPESDDDPDEDDPDDDVEL</sequence>
<evidence type="ECO:0000256" key="2">
    <source>
        <dbReference type="ARBA" id="ARBA00004496"/>
    </source>
</evidence>